<organism evidence="1 2">
    <name type="scientific">Chromohalobacter canadensis</name>
    <dbReference type="NCBI Taxonomy" id="141389"/>
    <lineage>
        <taxon>Bacteria</taxon>
        <taxon>Pseudomonadati</taxon>
        <taxon>Pseudomonadota</taxon>
        <taxon>Gammaproteobacteria</taxon>
        <taxon>Oceanospirillales</taxon>
        <taxon>Halomonadaceae</taxon>
        <taxon>Chromohalobacter</taxon>
    </lineage>
</organism>
<sequence length="201" mass="22386">MPSFLRLRRDARRHPRPSLLGCSAIVMVGHSGSLMADDVVPSFIDERSPAATREQQEHQRTLELNVQQPATALSVSENTQVNVRHINIRGGPVFELDELAAPLEPLVGETATVGQTSQAVKRITARYQKPATRFPMLTCRRTTSPTAMYNLASAAFGLEFTDSRYYRLGVEYARPIAEEDLDTDNRDGRINARVSWQFDGG</sequence>
<protein>
    <submittedName>
        <fullName evidence="1">POTRA domain-containing protein, ShlB-type</fullName>
    </submittedName>
</protein>
<evidence type="ECO:0000313" key="2">
    <source>
        <dbReference type="Proteomes" id="UP000219023"/>
    </source>
</evidence>
<dbReference type="RefSeq" id="WP_097023306.1">
    <property type="nucleotide sequence ID" value="NZ_OBQJ01000006.1"/>
</dbReference>
<dbReference type="AlphaFoldDB" id="A0A285VQ83"/>
<dbReference type="Proteomes" id="UP000219023">
    <property type="component" value="Unassembled WGS sequence"/>
</dbReference>
<accession>A0A285VQ83</accession>
<gene>
    <name evidence="1" type="ORF">SAMN05421509_106222</name>
</gene>
<evidence type="ECO:0000313" key="1">
    <source>
        <dbReference type="EMBL" id="SOC56212.1"/>
    </source>
</evidence>
<reference evidence="1 2" key="1">
    <citation type="submission" date="2017-08" db="EMBL/GenBank/DDBJ databases">
        <authorList>
            <person name="de Groot N.N."/>
        </authorList>
    </citation>
    <scope>NUCLEOTIDE SEQUENCE [LARGE SCALE GENOMIC DNA]</scope>
    <source>
        <strain evidence="1 2">USBA 855</strain>
    </source>
</reference>
<dbReference type="Gene3D" id="3.10.20.310">
    <property type="entry name" value="membrane protein fhac"/>
    <property type="match status" value="1"/>
</dbReference>
<proteinExistence type="predicted"/>
<name>A0A285VQ83_9GAMM</name>
<dbReference type="OrthoDB" id="5753546at2"/>
<dbReference type="EMBL" id="OBQJ01000006">
    <property type="protein sequence ID" value="SOC56212.1"/>
    <property type="molecule type" value="Genomic_DNA"/>
</dbReference>